<dbReference type="OrthoDB" id="3233284at2"/>
<reference evidence="8 9" key="1">
    <citation type="submission" date="2015-02" db="EMBL/GenBank/DDBJ databases">
        <authorList>
            <person name="Ju K.-S."/>
            <person name="Doroghazi J.R."/>
            <person name="Metcalf W."/>
        </authorList>
    </citation>
    <scope>NUCLEOTIDE SEQUENCE [LARGE SCALE GENOMIC DNA]</scope>
    <source>
        <strain evidence="8 9">NRRL B-16140</strain>
    </source>
</reference>
<dbReference type="EMBL" id="JYJG01000093">
    <property type="protein sequence ID" value="KJK49072.1"/>
    <property type="molecule type" value="Genomic_DNA"/>
</dbReference>
<dbReference type="eggNOG" id="COG1174">
    <property type="taxonomic scope" value="Bacteria"/>
</dbReference>
<name>A0A0F0H452_LENAE</name>
<dbReference type="Pfam" id="PF00528">
    <property type="entry name" value="BPD_transp_1"/>
    <property type="match status" value="1"/>
</dbReference>
<feature type="transmembrane region" description="Helical" evidence="6">
    <location>
        <begin position="20"/>
        <end position="41"/>
    </location>
</feature>
<dbReference type="GO" id="GO:0005886">
    <property type="term" value="C:plasma membrane"/>
    <property type="evidence" value="ECO:0007669"/>
    <property type="project" value="UniProtKB-SubCell"/>
</dbReference>
<feature type="transmembrane region" description="Helical" evidence="6">
    <location>
        <begin position="132"/>
        <end position="160"/>
    </location>
</feature>
<dbReference type="Proteomes" id="UP000033393">
    <property type="component" value="Unassembled WGS sequence"/>
</dbReference>
<evidence type="ECO:0000256" key="5">
    <source>
        <dbReference type="ARBA" id="ARBA00023136"/>
    </source>
</evidence>
<sequence>MTWIFENWDRFWEVTEVHLRLSVVPVLIGFVLSIPLGWVASRSATARAILFPLANILFTIPSIALIVITPVLLGVKILDEINVIVPLVIYTVALMVRAVADALSAVPGHVTAAANAMGFRPVRRFLTVDFPLALPVTIAGLRVATVSNISMVSVGALVGLGGYGQLFTEGYQTDNSAKVFAGLIGTVVLAALADGLLLLIGRVLTPWARAGR</sequence>
<proteinExistence type="inferred from homology"/>
<dbReference type="GO" id="GO:0031460">
    <property type="term" value="P:glycine betaine transport"/>
    <property type="evidence" value="ECO:0007669"/>
    <property type="project" value="TreeGrafter"/>
</dbReference>
<dbReference type="InterPro" id="IPR035906">
    <property type="entry name" value="MetI-like_sf"/>
</dbReference>
<keyword evidence="9" id="KW-1185">Reference proteome</keyword>
<dbReference type="InterPro" id="IPR000515">
    <property type="entry name" value="MetI-like"/>
</dbReference>
<evidence type="ECO:0000256" key="6">
    <source>
        <dbReference type="RuleBase" id="RU363032"/>
    </source>
</evidence>
<comment type="subcellular location">
    <subcellularLocation>
        <location evidence="6">Cell membrane</location>
        <topology evidence="6">Multi-pass membrane protein</topology>
    </subcellularLocation>
    <subcellularLocation>
        <location evidence="1">Membrane</location>
        <topology evidence="1">Multi-pass membrane protein</topology>
    </subcellularLocation>
</comment>
<protein>
    <submittedName>
        <fullName evidence="8">ABC transporter permease</fullName>
    </submittedName>
</protein>
<dbReference type="CDD" id="cd06261">
    <property type="entry name" value="TM_PBP2"/>
    <property type="match status" value="1"/>
</dbReference>
<evidence type="ECO:0000313" key="8">
    <source>
        <dbReference type="EMBL" id="KJK49072.1"/>
    </source>
</evidence>
<evidence type="ECO:0000313" key="9">
    <source>
        <dbReference type="Proteomes" id="UP000033393"/>
    </source>
</evidence>
<evidence type="ECO:0000259" key="7">
    <source>
        <dbReference type="PROSITE" id="PS50928"/>
    </source>
</evidence>
<dbReference type="PANTHER" id="PTHR30177:SF4">
    <property type="entry name" value="OSMOPROTECTANT IMPORT PERMEASE PROTEIN OSMW"/>
    <property type="match status" value="1"/>
</dbReference>
<dbReference type="InterPro" id="IPR051204">
    <property type="entry name" value="ABC_transp_perm/SBD"/>
</dbReference>
<organism evidence="8 9">
    <name type="scientific">Lentzea aerocolonigenes</name>
    <name type="common">Lechevalieria aerocolonigenes</name>
    <name type="synonym">Saccharothrix aerocolonigenes</name>
    <dbReference type="NCBI Taxonomy" id="68170"/>
    <lineage>
        <taxon>Bacteria</taxon>
        <taxon>Bacillati</taxon>
        <taxon>Actinomycetota</taxon>
        <taxon>Actinomycetes</taxon>
        <taxon>Pseudonocardiales</taxon>
        <taxon>Pseudonocardiaceae</taxon>
        <taxon>Lentzea</taxon>
    </lineage>
</organism>
<gene>
    <name evidence="8" type="ORF">UK23_15225</name>
</gene>
<dbReference type="AlphaFoldDB" id="A0A0F0H452"/>
<evidence type="ECO:0000256" key="1">
    <source>
        <dbReference type="ARBA" id="ARBA00004141"/>
    </source>
</evidence>
<comment type="caution">
    <text evidence="8">The sequence shown here is derived from an EMBL/GenBank/DDBJ whole genome shotgun (WGS) entry which is preliminary data.</text>
</comment>
<dbReference type="STRING" id="68170.GCA_000974445_03809"/>
<dbReference type="PANTHER" id="PTHR30177">
    <property type="entry name" value="GLYCINE BETAINE/L-PROLINE TRANSPORT SYSTEM PERMEASE PROTEIN PROW"/>
    <property type="match status" value="1"/>
</dbReference>
<keyword evidence="3 6" id="KW-0812">Transmembrane</keyword>
<dbReference type="GO" id="GO:0055085">
    <property type="term" value="P:transmembrane transport"/>
    <property type="evidence" value="ECO:0007669"/>
    <property type="project" value="InterPro"/>
</dbReference>
<dbReference type="PROSITE" id="PS50928">
    <property type="entry name" value="ABC_TM1"/>
    <property type="match status" value="1"/>
</dbReference>
<dbReference type="SUPFAM" id="SSF161098">
    <property type="entry name" value="MetI-like"/>
    <property type="match status" value="1"/>
</dbReference>
<dbReference type="RefSeq" id="WP_045312161.1">
    <property type="nucleotide sequence ID" value="NZ_JYJG01000093.1"/>
</dbReference>
<comment type="similarity">
    <text evidence="6">Belongs to the binding-protein-dependent transport system permease family.</text>
</comment>
<keyword evidence="4 6" id="KW-1133">Transmembrane helix</keyword>
<dbReference type="PATRIC" id="fig|68170.10.peg.3351"/>
<keyword evidence="2 6" id="KW-0813">Transport</keyword>
<feature type="domain" description="ABC transmembrane type-1" evidence="7">
    <location>
        <begin position="15"/>
        <end position="205"/>
    </location>
</feature>
<accession>A0A0F0H452</accession>
<feature type="transmembrane region" description="Helical" evidence="6">
    <location>
        <begin position="53"/>
        <end position="75"/>
    </location>
</feature>
<evidence type="ECO:0000256" key="3">
    <source>
        <dbReference type="ARBA" id="ARBA00022692"/>
    </source>
</evidence>
<evidence type="ECO:0000256" key="4">
    <source>
        <dbReference type="ARBA" id="ARBA00022989"/>
    </source>
</evidence>
<keyword evidence="5 6" id="KW-0472">Membrane</keyword>
<feature type="transmembrane region" description="Helical" evidence="6">
    <location>
        <begin position="81"/>
        <end position="100"/>
    </location>
</feature>
<feature type="transmembrane region" description="Helical" evidence="6">
    <location>
        <begin position="180"/>
        <end position="204"/>
    </location>
</feature>
<dbReference type="Gene3D" id="1.10.3720.10">
    <property type="entry name" value="MetI-like"/>
    <property type="match status" value="1"/>
</dbReference>
<evidence type="ECO:0000256" key="2">
    <source>
        <dbReference type="ARBA" id="ARBA00022448"/>
    </source>
</evidence>